<protein>
    <submittedName>
        <fullName evidence="2">Uncharacterized protein</fullName>
    </submittedName>
</protein>
<feature type="region of interest" description="Disordered" evidence="1">
    <location>
        <begin position="111"/>
        <end position="133"/>
    </location>
</feature>
<feature type="compositionally biased region" description="Polar residues" evidence="1">
    <location>
        <begin position="1"/>
        <end position="13"/>
    </location>
</feature>
<keyword evidence="4" id="KW-1185">Reference proteome</keyword>
<comment type="caution">
    <text evidence="2">The sequence shown here is derived from an EMBL/GenBank/DDBJ whole genome shotgun (WGS) entry which is preliminary data.</text>
</comment>
<dbReference type="EMBL" id="VSWC01000027">
    <property type="protein sequence ID" value="KAA1110757.1"/>
    <property type="molecule type" value="Genomic_DNA"/>
</dbReference>
<feature type="region of interest" description="Disordered" evidence="1">
    <location>
        <begin position="1"/>
        <end position="22"/>
    </location>
</feature>
<proteinExistence type="predicted"/>
<reference evidence="4 5" key="1">
    <citation type="submission" date="2019-05" db="EMBL/GenBank/DDBJ databases">
        <title>Emergence of the Ug99 lineage of the wheat stem rust pathogen through somatic hybridization.</title>
        <authorList>
            <person name="Li F."/>
            <person name="Upadhyaya N.M."/>
            <person name="Sperschneider J."/>
            <person name="Matny O."/>
            <person name="Nguyen-Phuc H."/>
            <person name="Mago R."/>
            <person name="Raley C."/>
            <person name="Miller M.E."/>
            <person name="Silverstein K.A.T."/>
            <person name="Henningsen E."/>
            <person name="Hirsch C.D."/>
            <person name="Visser B."/>
            <person name="Pretorius Z.A."/>
            <person name="Steffenson B.J."/>
            <person name="Schwessinger B."/>
            <person name="Dodds P.N."/>
            <person name="Figueroa M."/>
        </authorList>
    </citation>
    <scope>NUCLEOTIDE SEQUENCE [LARGE SCALE GENOMIC DNA]</scope>
    <source>
        <strain evidence="2">21-0</strain>
        <strain evidence="3 5">Ug99</strain>
    </source>
</reference>
<sequence length="276" mass="30158">MPPTTFPVSNTTRGRGESMESTKKRYGYIGAPKIGGFPLDGPVNVPVPRLSSLSSEYSGFSNISSFSLSPTSTRSSFPSLVSDDYPVRKTQDSLCDEFSALTFTARMSAPSLQTPNLRKPGQHDAARSQLPVTTRDQISSSRTIVVNLTYPDNPDATNRAPKIKIMEAKYPFQILLGILAQSLSVSPELVDLTIQQNSQMIRLSPIASPYQLGYSGELMVQVWIRNAATEDHPSLPGLSNQPRRIPGTIWIHSFPATKVRLGLPSNPKSSHRSVSI</sequence>
<name>A0A5B0QC18_PUCGR</name>
<dbReference type="Proteomes" id="UP000324748">
    <property type="component" value="Unassembled WGS sequence"/>
</dbReference>
<dbReference type="AlphaFoldDB" id="A0A5B0QC18"/>
<evidence type="ECO:0000313" key="5">
    <source>
        <dbReference type="Proteomes" id="UP000325313"/>
    </source>
</evidence>
<accession>A0A5B0QC18</accession>
<evidence type="ECO:0000256" key="1">
    <source>
        <dbReference type="SAM" id="MobiDB-lite"/>
    </source>
</evidence>
<evidence type="ECO:0000313" key="3">
    <source>
        <dbReference type="EMBL" id="KAA1139181.1"/>
    </source>
</evidence>
<dbReference type="OrthoDB" id="2506682at2759"/>
<dbReference type="Proteomes" id="UP000325313">
    <property type="component" value="Unassembled WGS sequence"/>
</dbReference>
<evidence type="ECO:0000313" key="4">
    <source>
        <dbReference type="Proteomes" id="UP000324748"/>
    </source>
</evidence>
<dbReference type="EMBL" id="VDEP01000001">
    <property type="protein sequence ID" value="KAA1139181.1"/>
    <property type="molecule type" value="Genomic_DNA"/>
</dbReference>
<organism evidence="2 4">
    <name type="scientific">Puccinia graminis f. sp. tritici</name>
    <dbReference type="NCBI Taxonomy" id="56615"/>
    <lineage>
        <taxon>Eukaryota</taxon>
        <taxon>Fungi</taxon>
        <taxon>Dikarya</taxon>
        <taxon>Basidiomycota</taxon>
        <taxon>Pucciniomycotina</taxon>
        <taxon>Pucciniomycetes</taxon>
        <taxon>Pucciniales</taxon>
        <taxon>Pucciniaceae</taxon>
        <taxon>Puccinia</taxon>
    </lineage>
</organism>
<evidence type="ECO:0000313" key="2">
    <source>
        <dbReference type="EMBL" id="KAA1110757.1"/>
    </source>
</evidence>
<gene>
    <name evidence="2" type="ORF">PGT21_030950</name>
    <name evidence="3" type="ORF">PGTUg99_037122</name>
</gene>